<dbReference type="SUPFAM" id="SSF54427">
    <property type="entry name" value="NTF2-like"/>
    <property type="match status" value="1"/>
</dbReference>
<reference evidence="2" key="1">
    <citation type="submission" date="2009-01" db="EMBL/GenBank/DDBJ databases">
        <title>Complete sequence of chromosome 1 of Burkholderia sp. 383.</title>
        <authorList>
            <consortium name="US DOE Joint Genome Institute"/>
            <person name="Copeland A."/>
            <person name="Lucas S."/>
            <person name="Lapidus A."/>
            <person name="Barry K."/>
            <person name="Detter J.C."/>
            <person name="Glavina T."/>
            <person name="Hammon N."/>
            <person name="Israni S."/>
            <person name="Pitluck S."/>
            <person name="Chain P."/>
            <person name="Malfatti S."/>
            <person name="Shin M."/>
            <person name="Vergez L."/>
            <person name="Schmutz J."/>
            <person name="Larimer F."/>
            <person name="Land M."/>
            <person name="Kyrpides N."/>
            <person name="Lykidis A."/>
            <person name="Richardson P."/>
        </authorList>
    </citation>
    <scope>NUCLEOTIDE SEQUENCE</scope>
    <source>
        <strain evidence="2">383</strain>
    </source>
</reference>
<proteinExistence type="predicted"/>
<dbReference type="Gene3D" id="3.10.450.50">
    <property type="match status" value="1"/>
</dbReference>
<keyword evidence="3" id="KW-1185">Reference proteome</keyword>
<dbReference type="KEGG" id="bur:Bcep18194_A4942"/>
<accession>Q39G80</accession>
<dbReference type="Pfam" id="PF12680">
    <property type="entry name" value="SnoaL_2"/>
    <property type="match status" value="1"/>
</dbReference>
<dbReference type="PANTHER" id="PTHR41252:SF1">
    <property type="entry name" value="BLR2505 PROTEIN"/>
    <property type="match status" value="1"/>
</dbReference>
<evidence type="ECO:0000313" key="3">
    <source>
        <dbReference type="Proteomes" id="UP000002705"/>
    </source>
</evidence>
<dbReference type="GeneID" id="45094829"/>
<dbReference type="AlphaFoldDB" id="Q39G80"/>
<dbReference type="InterPro" id="IPR037401">
    <property type="entry name" value="SnoaL-like"/>
</dbReference>
<organism evidence="2 3">
    <name type="scientific">Burkholderia lata (strain ATCC 17760 / DSM 23089 / LMG 22485 / NCIMB 9086 / R18194 / 383)</name>
    <dbReference type="NCBI Taxonomy" id="482957"/>
    <lineage>
        <taxon>Bacteria</taxon>
        <taxon>Pseudomonadati</taxon>
        <taxon>Pseudomonadota</taxon>
        <taxon>Betaproteobacteria</taxon>
        <taxon>Burkholderiales</taxon>
        <taxon>Burkholderiaceae</taxon>
        <taxon>Burkholderia</taxon>
        <taxon>Burkholderia cepacia complex</taxon>
    </lineage>
</organism>
<dbReference type="RefSeq" id="WP_011352094.1">
    <property type="nucleotide sequence ID" value="NC_007510.1"/>
</dbReference>
<evidence type="ECO:0000313" key="2">
    <source>
        <dbReference type="EMBL" id="ABB08536.1"/>
    </source>
</evidence>
<evidence type="ECO:0000259" key="1">
    <source>
        <dbReference type="Pfam" id="PF12680"/>
    </source>
</evidence>
<feature type="domain" description="SnoaL-like" evidence="1">
    <location>
        <begin position="13"/>
        <end position="119"/>
    </location>
</feature>
<protein>
    <recommendedName>
        <fullName evidence="1">SnoaL-like domain-containing protein</fullName>
    </recommendedName>
</protein>
<dbReference type="Proteomes" id="UP000002705">
    <property type="component" value="Chromosome 1"/>
</dbReference>
<dbReference type="PANTHER" id="PTHR41252">
    <property type="entry name" value="BLR2505 PROTEIN"/>
    <property type="match status" value="1"/>
</dbReference>
<dbReference type="InterPro" id="IPR032710">
    <property type="entry name" value="NTF2-like_dom_sf"/>
</dbReference>
<dbReference type="HOGENOM" id="CLU_107220_3_3_4"/>
<dbReference type="PATRIC" id="fig|482957.22.peg.1870"/>
<gene>
    <name evidence="2" type="ordered locus">Bcep18194_A4942</name>
</gene>
<sequence>MPTPTAIDVVNEFSRRAATAADLAEIEDLISADVDWFVVGDREVVPWAGRWHGKSGVVQFYATLRAETVNERFDVKDVLAQGNRVVIIGALATRVKRTGKLIECEFVFDFTVENGLITRFRPFEDSEAVAKACA</sequence>
<name>Q39G80_BURL3</name>
<dbReference type="EMBL" id="CP000151">
    <property type="protein sequence ID" value="ABB08536.1"/>
    <property type="molecule type" value="Genomic_DNA"/>
</dbReference>